<feature type="compositionally biased region" description="Low complexity" evidence="1">
    <location>
        <begin position="38"/>
        <end position="71"/>
    </location>
</feature>
<evidence type="ECO:0000259" key="2">
    <source>
        <dbReference type="Pfam" id="PF25273"/>
    </source>
</evidence>
<reference evidence="3" key="1">
    <citation type="submission" date="2022-03" db="EMBL/GenBank/DDBJ databases">
        <authorList>
            <person name="Tunstrom K."/>
        </authorList>
    </citation>
    <scope>NUCLEOTIDE SEQUENCE</scope>
</reference>
<proteinExistence type="predicted"/>
<evidence type="ECO:0000256" key="1">
    <source>
        <dbReference type="SAM" id="MobiDB-lite"/>
    </source>
</evidence>
<organism evidence="3 4">
    <name type="scientific">Euphydryas editha</name>
    <name type="common">Edith's checkerspot</name>
    <dbReference type="NCBI Taxonomy" id="104508"/>
    <lineage>
        <taxon>Eukaryota</taxon>
        <taxon>Metazoa</taxon>
        <taxon>Ecdysozoa</taxon>
        <taxon>Arthropoda</taxon>
        <taxon>Hexapoda</taxon>
        <taxon>Insecta</taxon>
        <taxon>Pterygota</taxon>
        <taxon>Neoptera</taxon>
        <taxon>Endopterygota</taxon>
        <taxon>Lepidoptera</taxon>
        <taxon>Glossata</taxon>
        <taxon>Ditrysia</taxon>
        <taxon>Papilionoidea</taxon>
        <taxon>Nymphalidae</taxon>
        <taxon>Nymphalinae</taxon>
        <taxon>Euphydryas</taxon>
    </lineage>
</organism>
<feature type="domain" description="DUF7869" evidence="2">
    <location>
        <begin position="569"/>
        <end position="679"/>
    </location>
</feature>
<name>A0AAU9U1Q9_EUPED</name>
<dbReference type="Pfam" id="PF25273">
    <property type="entry name" value="DUF7869"/>
    <property type="match status" value="1"/>
</dbReference>
<gene>
    <name evidence="3" type="ORF">EEDITHA_LOCUS8379</name>
</gene>
<dbReference type="EMBL" id="CAKOGL010000012">
    <property type="protein sequence ID" value="CAH2092637.1"/>
    <property type="molecule type" value="Genomic_DNA"/>
</dbReference>
<dbReference type="Proteomes" id="UP001153954">
    <property type="component" value="Unassembled WGS sequence"/>
</dbReference>
<protein>
    <recommendedName>
        <fullName evidence="2">DUF7869 domain-containing protein</fullName>
    </recommendedName>
</protein>
<dbReference type="PANTHER" id="PTHR10773">
    <property type="entry name" value="DNA-DIRECTED RNA POLYMERASES I, II, AND III SUBUNIT RPABC2"/>
    <property type="match status" value="1"/>
</dbReference>
<feature type="compositionally biased region" description="Basic and acidic residues" evidence="1">
    <location>
        <begin position="83"/>
        <end position="101"/>
    </location>
</feature>
<keyword evidence="4" id="KW-1185">Reference proteome</keyword>
<accession>A0AAU9U1Q9</accession>
<feature type="compositionally biased region" description="Polar residues" evidence="1">
    <location>
        <begin position="72"/>
        <end position="82"/>
    </location>
</feature>
<dbReference type="InterPro" id="IPR057191">
    <property type="entry name" value="DUF7869"/>
</dbReference>
<evidence type="ECO:0000313" key="4">
    <source>
        <dbReference type="Proteomes" id="UP001153954"/>
    </source>
</evidence>
<feature type="region of interest" description="Disordered" evidence="1">
    <location>
        <begin position="137"/>
        <end position="158"/>
    </location>
</feature>
<dbReference type="PANTHER" id="PTHR10773:SF19">
    <property type="match status" value="1"/>
</dbReference>
<feature type="region of interest" description="Disordered" evidence="1">
    <location>
        <begin position="1"/>
        <end position="125"/>
    </location>
</feature>
<evidence type="ECO:0000313" key="3">
    <source>
        <dbReference type="EMBL" id="CAH2092637.1"/>
    </source>
</evidence>
<feature type="compositionally biased region" description="Basic and acidic residues" evidence="1">
    <location>
        <begin position="1"/>
        <end position="19"/>
    </location>
</feature>
<comment type="caution">
    <text evidence="3">The sequence shown here is derived from an EMBL/GenBank/DDBJ whole genome shotgun (WGS) entry which is preliminary data.</text>
</comment>
<feature type="compositionally biased region" description="Low complexity" evidence="1">
    <location>
        <begin position="102"/>
        <end position="115"/>
    </location>
</feature>
<sequence length="782" mass="90628">MSRKDKILSLALADKENDGPHSMNQTLQKEKTPLQDITTRSRSRSSSSSSSSSSNSSSSTTSSSSTSSSNSPQPNVNTSETQEVQKTERKKREAEYNRHESASSVSVISNSLPTSPAVGTSNQSRTLQVNASTLFARRHRSSSSNFSNAVDFSPDDNDPDYCPLTVTHRTVDESSDIDSEQSENIANSEFEILVETSPTKKRRKGVINSKKLATKTLRNSGKQYTSLSKNNKVMSKRALKPPCGSICRLKCSENINQEEREQIFQSYWEMGSLTRQRDFIASNMTVIQPKYQYKKEGNNRKAKHAFYFTVKGKKIRICKTFFRNTLDINDRPIRTVIEKMTNSGIVEEEKRGKHGRQKRVTDDIIQGIKSHIESIPRIESHYLRQQTSREYIDGGKNLADLYRDYKQKCEDEGLVAAREYTYRRIFNQNYNISFFIPKKDMCELCSIYKNMNASERETIERKYLEHHEEKRLSRLEKENDKKKVDRLYVVACYDLQAVLPLPMCKTSAFYYKSKLNVCNFTICDLARDYCECYVWSEVDGLRGANEIGSCVFLYIKNKAEMLNDDNLQLIFYSDNCCGQQKNQYMFCMYLYALCNYKIQSITHKFLITGHTQNENDNVHSVIEKQVKKFLKSSPIYIPEQFITLIKTARKTGVPYNVKEMSYWDFYDLKHLARECGKKFNKNTEGDIVRMADIKIIKFEKAGNDQLNIYYKTSYSQENFLQIQQDRPVRTRRNRERMDDGELQQLYNARIELSTRKKSDLKSLVDNNLIPRYYANSFYNNIL</sequence>
<dbReference type="AlphaFoldDB" id="A0AAU9U1Q9"/>